<reference evidence="11" key="2">
    <citation type="journal article" date="2017" name="Genome Announc.">
        <title>Genome sequences of Cyberlindnera fabianii 65, Pichia kudriavzevii 129, and Saccharomyces cerevisiae 131 isolated from fermented masau fruits in Zimbabwe.</title>
        <authorList>
            <person name="van Rijswijck I.M.H."/>
            <person name="Derks M.F.L."/>
            <person name="Abee T."/>
            <person name="de Ridder D."/>
            <person name="Smid E.J."/>
        </authorList>
    </citation>
    <scope>NUCLEOTIDE SEQUENCE [LARGE SCALE GENOMIC DNA]</scope>
    <source>
        <strain evidence="11">65</strain>
    </source>
</reference>
<keyword evidence="10" id="KW-0489">Methyltransferase</keyword>
<evidence type="ECO:0000259" key="8">
    <source>
        <dbReference type="Pfam" id="PF01937"/>
    </source>
</evidence>
<dbReference type="SUPFAM" id="SSF111321">
    <property type="entry name" value="AF1104-like"/>
    <property type="match status" value="1"/>
</dbReference>
<comment type="catalytic activity">
    <reaction evidence="6 7">
        <text>beta-D-fructose 6-phosphate = dihydroxyacetone + D-glyceraldehyde 3-phosphate</text>
        <dbReference type="Rhea" id="RHEA:28002"/>
        <dbReference type="ChEBI" id="CHEBI:16016"/>
        <dbReference type="ChEBI" id="CHEBI:57634"/>
        <dbReference type="ChEBI" id="CHEBI:59776"/>
    </reaction>
</comment>
<dbReference type="GO" id="GO:0032259">
    <property type="term" value="P:methylation"/>
    <property type="evidence" value="ECO:0007669"/>
    <property type="project" value="UniProtKB-KW"/>
</dbReference>
<name>A0A061B113_CYBFA</name>
<gene>
    <name evidence="10" type="ORF">BON22_2858</name>
    <name evidence="9" type="ORF">CYFA0S_11e01156g</name>
</gene>
<evidence type="ECO:0000256" key="4">
    <source>
        <dbReference type="ARBA" id="ARBA00022801"/>
    </source>
</evidence>
<dbReference type="GO" id="GO:0016791">
    <property type="term" value="F:phosphatase activity"/>
    <property type="evidence" value="ECO:0007669"/>
    <property type="project" value="TreeGrafter"/>
</dbReference>
<comment type="cofactor">
    <cofactor evidence="7">
        <name>Mn(2+)</name>
        <dbReference type="ChEBI" id="CHEBI:29035"/>
    </cofactor>
    <cofactor evidence="7">
        <name>Ni(2+)</name>
        <dbReference type="ChEBI" id="CHEBI:49786"/>
    </cofactor>
</comment>
<dbReference type="AlphaFoldDB" id="A0A061B113"/>
<evidence type="ECO:0000256" key="3">
    <source>
        <dbReference type="ARBA" id="ARBA00022723"/>
    </source>
</evidence>
<dbReference type="InterPro" id="IPR036075">
    <property type="entry name" value="ARMT-1-like_metal-bd_sf"/>
</dbReference>
<evidence type="ECO:0000256" key="1">
    <source>
        <dbReference type="ARBA" id="ARBA00001326"/>
    </source>
</evidence>
<dbReference type="Gene3D" id="1.20.930.60">
    <property type="match status" value="1"/>
</dbReference>
<dbReference type="GO" id="GO:0008168">
    <property type="term" value="F:methyltransferase activity"/>
    <property type="evidence" value="ECO:0007669"/>
    <property type="project" value="UniProtKB-KW"/>
</dbReference>
<dbReference type="GO" id="GO:0005634">
    <property type="term" value="C:nucleus"/>
    <property type="evidence" value="ECO:0007669"/>
    <property type="project" value="TreeGrafter"/>
</dbReference>
<comment type="catalytic activity">
    <reaction evidence="1 7">
        <text>beta-D-fructose 1-phosphate + H2O = D-fructose + phosphate</text>
        <dbReference type="Rhea" id="RHEA:35603"/>
        <dbReference type="ChEBI" id="CHEBI:15377"/>
        <dbReference type="ChEBI" id="CHEBI:37721"/>
        <dbReference type="ChEBI" id="CHEBI:43474"/>
        <dbReference type="ChEBI" id="CHEBI:138881"/>
    </reaction>
</comment>
<dbReference type="STRING" id="36022.A0A061B113"/>
<evidence type="ECO:0000256" key="2">
    <source>
        <dbReference type="ARBA" id="ARBA00009519"/>
    </source>
</evidence>
<protein>
    <recommendedName>
        <fullName evidence="7">Sugar phosphate phosphatase</fullName>
        <ecNumber evidence="7">3.1.3.-</ecNumber>
    </recommendedName>
</protein>
<comment type="domain">
    <text evidence="7">Subfamily III proteins have a conserved RTxK motif about 40-50 residues from the C-terminus; the threonine may be replaced by serine or cysteine.</text>
</comment>
<keyword evidence="4 7" id="KW-0378">Hydrolase</keyword>
<keyword evidence="5 7" id="KW-0464">Manganese</keyword>
<dbReference type="OMA" id="IFARQKM"/>
<dbReference type="EMBL" id="MPUK01000005">
    <property type="protein sequence ID" value="ONH67107.1"/>
    <property type="molecule type" value="Genomic_DNA"/>
</dbReference>
<dbReference type="InterPro" id="IPR002791">
    <property type="entry name" value="ARMT1-like_metal-bd"/>
</dbReference>
<dbReference type="GO" id="GO:0046872">
    <property type="term" value="F:metal ion binding"/>
    <property type="evidence" value="ECO:0007669"/>
    <property type="project" value="UniProtKB-UniRule"/>
</dbReference>
<evidence type="ECO:0000313" key="9">
    <source>
        <dbReference type="EMBL" id="CDR43180.1"/>
    </source>
</evidence>
<feature type="domain" description="Damage-control phosphatase ARMT1-like metal-binding" evidence="8">
    <location>
        <begin position="20"/>
        <end position="417"/>
    </location>
</feature>
<evidence type="ECO:0000313" key="11">
    <source>
        <dbReference type="Proteomes" id="UP000189513"/>
    </source>
</evidence>
<dbReference type="Gene3D" id="3.40.50.10880">
    <property type="entry name" value="Uncharacterised protein PF01937, DUF89, domain 3"/>
    <property type="match status" value="1"/>
</dbReference>
<dbReference type="EC" id="3.1.3.-" evidence="7"/>
<dbReference type="EMBL" id="LK052896">
    <property type="protein sequence ID" value="CDR43180.1"/>
    <property type="molecule type" value="Genomic_DNA"/>
</dbReference>
<accession>A0A061B113</accession>
<dbReference type="PANTHER" id="PTHR12260">
    <property type="entry name" value="DAMAGE-CONTROL PHOSPHATASE ARMT1"/>
    <property type="match status" value="1"/>
</dbReference>
<dbReference type="Proteomes" id="UP000189513">
    <property type="component" value="Unassembled WGS sequence"/>
</dbReference>
<reference evidence="10" key="3">
    <citation type="submission" date="2017-01" db="EMBL/GenBank/DDBJ databases">
        <authorList>
            <person name="Mah S.A."/>
            <person name="Swanson W.J."/>
            <person name="Moy G.W."/>
            <person name="Vacquier V.D."/>
        </authorList>
    </citation>
    <scope>NUCLEOTIDE SEQUENCE [LARGE SCALE GENOMIC DNA]</scope>
    <source>
        <strain evidence="10">65</strain>
    </source>
</reference>
<keyword evidence="3 7" id="KW-0479">Metal-binding</keyword>
<evidence type="ECO:0000256" key="7">
    <source>
        <dbReference type="RuleBase" id="RU367030"/>
    </source>
</evidence>
<keyword evidence="10" id="KW-0808">Transferase</keyword>
<evidence type="ECO:0000313" key="10">
    <source>
        <dbReference type="EMBL" id="ONH67107.1"/>
    </source>
</evidence>
<dbReference type="PANTHER" id="PTHR12260:SF6">
    <property type="entry name" value="DAMAGE-CONTROL PHOSPHATASE ARMT1"/>
    <property type="match status" value="1"/>
</dbReference>
<comment type="function">
    <text evidence="7">Metal-dependent phosphatase that shows phosphatase activity against several substrates, including fructose-1-phosphate and fructose-6-phosphate. Its preference for fructose-1-phosphate, a strong glycating agent that causes DNA damage rather than a canonical yeast metabolite, suggests a damage-control function in hexose phosphate metabolism.</text>
</comment>
<evidence type="ECO:0000256" key="5">
    <source>
        <dbReference type="ARBA" id="ARBA00023211"/>
    </source>
</evidence>
<dbReference type="GO" id="GO:0006974">
    <property type="term" value="P:DNA damage response"/>
    <property type="evidence" value="ECO:0007669"/>
    <property type="project" value="TreeGrafter"/>
</dbReference>
<dbReference type="OrthoDB" id="541375at2759"/>
<organism evidence="9">
    <name type="scientific">Cyberlindnera fabianii</name>
    <name type="common">Yeast</name>
    <name type="synonym">Hansenula fabianii</name>
    <dbReference type="NCBI Taxonomy" id="36022"/>
    <lineage>
        <taxon>Eukaryota</taxon>
        <taxon>Fungi</taxon>
        <taxon>Dikarya</taxon>
        <taxon>Ascomycota</taxon>
        <taxon>Saccharomycotina</taxon>
        <taxon>Saccharomycetes</taxon>
        <taxon>Phaffomycetales</taxon>
        <taxon>Phaffomycetaceae</taxon>
        <taxon>Cyberlindnera</taxon>
    </lineage>
</organism>
<dbReference type="VEuPathDB" id="FungiDB:BON22_2858"/>
<dbReference type="InterPro" id="IPR039763">
    <property type="entry name" value="ARMT1"/>
</dbReference>
<reference evidence="9" key="1">
    <citation type="journal article" date="2014" name="Genome Announc.">
        <title>Genome sequence of the yeast Cyberlindnera fabianii (Hansenula fabianii).</title>
        <authorList>
            <person name="Freel K.C."/>
            <person name="Sarilar V."/>
            <person name="Neuveglise C."/>
            <person name="Devillers H."/>
            <person name="Friedrich A."/>
            <person name="Schacherer J."/>
        </authorList>
    </citation>
    <scope>NUCLEOTIDE SEQUENCE</scope>
    <source>
        <strain evidence="9">YJS4271</strain>
    </source>
</reference>
<comment type="similarity">
    <text evidence="2 7">Belongs to the damage-control phosphatase family. Sugar phosphate phosphatase III subfamily.</text>
</comment>
<sequence>MSELPPVYFNNDPDSFAYSTARVRWIKIIQDAVDDVNATVEASTDAEVKSQGETISKKLAILKEELLADAVVQPLAGDSKQFKSFNRALGDHGYTWLTGPWLMLENHLYRLINSFFIDKSRWFNYDIFHNLKKSSFESSVAGVTELALRYAQLTEQKEQKVIEEDVKALLFREFAEISLWGNATDLSLLATATLDDIKSIQGADARKKSEDKILCNDIDKAYKQLKESKDAIKSVDFVLDNSGFELYTDLIFALFLIDFGICQKVTLHTKDIPWMVSDVNIKDFGVVLSQLKDTKVFPDHRREIDFFVDKVEYLYNTGVLTLETSPFWTLDQDFWGIDPSETEFGGSQLHERLLKSSLVVFKGDMNYRKLTADRRWPSTTPFTTALGPLATSGIKLLSLRTVKADVLVGLPEGVYEQICETWGKEDDNKLGWLYSGKYAVISFSSGSA</sequence>
<evidence type="ECO:0000256" key="6">
    <source>
        <dbReference type="ARBA" id="ARBA00048809"/>
    </source>
</evidence>
<dbReference type="Pfam" id="PF01937">
    <property type="entry name" value="ARMT1-like_dom"/>
    <property type="match status" value="1"/>
</dbReference>
<proteinExistence type="inferred from homology"/>
<keyword evidence="11" id="KW-1185">Reference proteome</keyword>